<dbReference type="InterPro" id="IPR003439">
    <property type="entry name" value="ABC_transporter-like_ATP-bd"/>
</dbReference>
<evidence type="ECO:0000313" key="3">
    <source>
        <dbReference type="Proteomes" id="UP000251891"/>
    </source>
</evidence>
<protein>
    <submittedName>
        <fullName evidence="2">ABC transporter ATP-binding protein</fullName>
    </submittedName>
</protein>
<dbReference type="GO" id="GO:0055052">
    <property type="term" value="C:ATP-binding cassette (ABC) transporter complex, substrate-binding subunit-containing"/>
    <property type="evidence" value="ECO:0007669"/>
    <property type="project" value="TreeGrafter"/>
</dbReference>
<sequence length="351" mass="37288">MAGILLDAVSKVYPNGQLAVDDLSLEIADGEFFVLLGPADAGKSTLLRMIAGLESPTSGKLWLGDRLIDDLDPADRGVELVTGPFDGEPGVLLFDAPRPGVDAAGTLRVLDRFRTLVRERRTTTVYVTSDHVEALTLADRIGIMRDGRLEDAGTPTQIHDDPATAFTARFLGAPTINLLAATARAVPGSEAMLDLGGQRLTVPWHDPRAEAIARLDGAPIIVGIRPDALTPTGDPHNGPVLSGHIREHEHRGHEWLAHVEAGLRAADPAVIMGPEPVPASPRPGASMTGRALAALCGRTAAATGARQRTELLARLNIGHGQRNEGTVHLAVDLARILVFDESGRRVDPVHR</sequence>
<dbReference type="Proteomes" id="UP000251891">
    <property type="component" value="Unassembled WGS sequence"/>
</dbReference>
<feature type="domain" description="ABC transporter" evidence="1">
    <location>
        <begin position="4"/>
        <end position="171"/>
    </location>
</feature>
<dbReference type="EMBL" id="QLYX01000017">
    <property type="protein sequence ID" value="RAY11632.1"/>
    <property type="molecule type" value="Genomic_DNA"/>
</dbReference>
<dbReference type="InterPro" id="IPR047641">
    <property type="entry name" value="ABC_transpr_MalK/UgpC-like"/>
</dbReference>
<reference evidence="2 3" key="1">
    <citation type="submission" date="2018-06" db="EMBL/GenBank/DDBJ databases">
        <title>Actinomadura craniellae sp. nov. isolated from marine sponge Craniella sp.</title>
        <authorList>
            <person name="Li L."/>
            <person name="Xu Q.H."/>
            <person name="Lin H.W."/>
            <person name="Lu Y.H."/>
        </authorList>
    </citation>
    <scope>NUCLEOTIDE SEQUENCE [LARGE SCALE GENOMIC DNA]</scope>
    <source>
        <strain evidence="2 3">LHW63021</strain>
    </source>
</reference>
<dbReference type="InterPro" id="IPR027417">
    <property type="entry name" value="P-loop_NTPase"/>
</dbReference>
<dbReference type="Gene3D" id="2.40.50.100">
    <property type="match status" value="1"/>
</dbReference>
<accession>A0A365GXV3</accession>
<proteinExistence type="predicted"/>
<name>A0A365GXV3_9ACTN</name>
<dbReference type="OrthoDB" id="7838608at2"/>
<dbReference type="AlphaFoldDB" id="A0A365GXV3"/>
<dbReference type="PANTHER" id="PTHR43875">
    <property type="entry name" value="MALTODEXTRIN IMPORT ATP-BINDING PROTEIN MSMX"/>
    <property type="match status" value="1"/>
</dbReference>
<dbReference type="PANTHER" id="PTHR43875:SF1">
    <property type="entry name" value="OSMOPROTECTIVE COMPOUNDS UPTAKE ATP-BINDING PROTEIN GGTA"/>
    <property type="match status" value="1"/>
</dbReference>
<evidence type="ECO:0000313" key="2">
    <source>
        <dbReference type="EMBL" id="RAY11632.1"/>
    </source>
</evidence>
<keyword evidence="3" id="KW-1185">Reference proteome</keyword>
<keyword evidence="2" id="KW-0547">Nucleotide-binding</keyword>
<comment type="caution">
    <text evidence="2">The sequence shown here is derived from an EMBL/GenBank/DDBJ whole genome shotgun (WGS) entry which is preliminary data.</text>
</comment>
<evidence type="ECO:0000259" key="1">
    <source>
        <dbReference type="PROSITE" id="PS50893"/>
    </source>
</evidence>
<dbReference type="SUPFAM" id="SSF50331">
    <property type="entry name" value="MOP-like"/>
    <property type="match status" value="1"/>
</dbReference>
<dbReference type="InterPro" id="IPR008995">
    <property type="entry name" value="Mo/tungstate-bd_C_term_dom"/>
</dbReference>
<organism evidence="2 3">
    <name type="scientific">Actinomadura craniellae</name>
    <dbReference type="NCBI Taxonomy" id="2231787"/>
    <lineage>
        <taxon>Bacteria</taxon>
        <taxon>Bacillati</taxon>
        <taxon>Actinomycetota</taxon>
        <taxon>Actinomycetes</taxon>
        <taxon>Streptosporangiales</taxon>
        <taxon>Thermomonosporaceae</taxon>
        <taxon>Actinomadura</taxon>
    </lineage>
</organism>
<dbReference type="GO" id="GO:0005524">
    <property type="term" value="F:ATP binding"/>
    <property type="evidence" value="ECO:0007669"/>
    <property type="project" value="UniProtKB-KW"/>
</dbReference>
<dbReference type="Pfam" id="PF00005">
    <property type="entry name" value="ABC_tran"/>
    <property type="match status" value="1"/>
</dbReference>
<dbReference type="Gene3D" id="3.40.50.300">
    <property type="entry name" value="P-loop containing nucleotide triphosphate hydrolases"/>
    <property type="match status" value="1"/>
</dbReference>
<gene>
    <name evidence="2" type="ORF">DPM19_28815</name>
</gene>
<dbReference type="SUPFAM" id="SSF52540">
    <property type="entry name" value="P-loop containing nucleoside triphosphate hydrolases"/>
    <property type="match status" value="1"/>
</dbReference>
<keyword evidence="2" id="KW-0067">ATP-binding</keyword>
<dbReference type="PROSITE" id="PS50893">
    <property type="entry name" value="ABC_TRANSPORTER_2"/>
    <property type="match status" value="1"/>
</dbReference>
<dbReference type="RefSeq" id="WP_111871211.1">
    <property type="nucleotide sequence ID" value="NZ_QLYX01000017.1"/>
</dbReference>
<dbReference type="GO" id="GO:0016887">
    <property type="term" value="F:ATP hydrolysis activity"/>
    <property type="evidence" value="ECO:0007669"/>
    <property type="project" value="InterPro"/>
</dbReference>